<dbReference type="AlphaFoldDB" id="A0A1B3SJ86"/>
<dbReference type="KEGG" id="shj:SHELI_v1c00370"/>
<keyword evidence="2" id="KW-1185">Reference proteome</keyword>
<dbReference type="Gene3D" id="3.40.50.150">
    <property type="entry name" value="Vaccinia Virus protein VP39"/>
    <property type="match status" value="1"/>
</dbReference>
<dbReference type="RefSeq" id="WP_069115773.1">
    <property type="nucleotide sequence ID" value="NZ_CP017015.1"/>
</dbReference>
<gene>
    <name evidence="1" type="ORF">SHELI_v1c00370</name>
</gene>
<dbReference type="InterPro" id="IPR029063">
    <property type="entry name" value="SAM-dependent_MTases_sf"/>
</dbReference>
<protein>
    <submittedName>
        <fullName evidence="1">Uncharacterized protein</fullName>
    </submittedName>
</protein>
<name>A0A1B3SJ86_9MOLU</name>
<dbReference type="STRING" id="216938.SHELI_v1c00370"/>
<dbReference type="OrthoDB" id="388311at2"/>
<reference evidence="1 2" key="1">
    <citation type="submission" date="2016-08" db="EMBL/GenBank/DDBJ databases">
        <title>Complete genome sequence of Spiroplasma helicoides TABS-2 (DSM 22551).</title>
        <authorList>
            <person name="Shen W.-Y."/>
            <person name="Lo W.-S."/>
            <person name="Lai Y.-C."/>
            <person name="Kuo C.-H."/>
        </authorList>
    </citation>
    <scope>NUCLEOTIDE SEQUENCE [LARGE SCALE GENOMIC DNA]</scope>
    <source>
        <strain evidence="1 2">TABS-2</strain>
    </source>
</reference>
<dbReference type="Proteomes" id="UP000094378">
    <property type="component" value="Chromosome"/>
</dbReference>
<dbReference type="EMBL" id="CP017015">
    <property type="protein sequence ID" value="AOG59992.1"/>
    <property type="molecule type" value="Genomic_DNA"/>
</dbReference>
<evidence type="ECO:0000313" key="1">
    <source>
        <dbReference type="EMBL" id="AOG59992.1"/>
    </source>
</evidence>
<evidence type="ECO:0000313" key="2">
    <source>
        <dbReference type="Proteomes" id="UP000094378"/>
    </source>
</evidence>
<organism evidence="1 2">
    <name type="scientific">Spiroplasma helicoides</name>
    <dbReference type="NCBI Taxonomy" id="216938"/>
    <lineage>
        <taxon>Bacteria</taxon>
        <taxon>Bacillati</taxon>
        <taxon>Mycoplasmatota</taxon>
        <taxon>Mollicutes</taxon>
        <taxon>Entomoplasmatales</taxon>
        <taxon>Spiroplasmataceae</taxon>
        <taxon>Spiroplasma</taxon>
    </lineage>
</organism>
<accession>A0A1B3SJ86</accession>
<dbReference type="SUPFAM" id="SSF53335">
    <property type="entry name" value="S-adenosyl-L-methionine-dependent methyltransferases"/>
    <property type="match status" value="1"/>
</dbReference>
<sequence>MKKLILGQFFTKKNTWLTKPVINFIEKNTKKCKSIVDPFAGIGDLFTTIRILFSDKQDFKYLGYDIDDKLGWTQNDSLLKIPKISKSFFVTNPPYLSKNSCKRNDFSDSYKKYFLKFKFTDLYMIALHQMIETGLPGIAIVPETIIKSTFPKDKINRIVIIEPNPFEDTEVPICVVCFNGSVKEKIKIYKNDKYIGKLENLNKLLPKPDSLFLYDLRFNDIRGKIAIKGVDSTDPLNKIKFLNKEDLLYSISKIKNTSRAITIVGCEIFKKCNQNQINKIIKEANTILHNFRAATNDVLLAPFKGNNKKAERRRRLDFHTARNILEIAYSNVISR</sequence>
<proteinExistence type="predicted"/>